<accession>A0A1Y1V941</accession>
<organism evidence="2 3">
    <name type="scientific">Piromyces finnis</name>
    <dbReference type="NCBI Taxonomy" id="1754191"/>
    <lineage>
        <taxon>Eukaryota</taxon>
        <taxon>Fungi</taxon>
        <taxon>Fungi incertae sedis</taxon>
        <taxon>Chytridiomycota</taxon>
        <taxon>Chytridiomycota incertae sedis</taxon>
        <taxon>Neocallimastigomycetes</taxon>
        <taxon>Neocallimastigales</taxon>
        <taxon>Neocallimastigaceae</taxon>
        <taxon>Piromyces</taxon>
    </lineage>
</organism>
<keyword evidence="1" id="KW-0472">Membrane</keyword>
<keyword evidence="1" id="KW-0812">Transmembrane</keyword>
<dbReference type="EMBL" id="MCFH01000023">
    <property type="protein sequence ID" value="ORX49596.1"/>
    <property type="molecule type" value="Genomic_DNA"/>
</dbReference>
<keyword evidence="1" id="KW-1133">Transmembrane helix</keyword>
<evidence type="ECO:0000256" key="1">
    <source>
        <dbReference type="SAM" id="Phobius"/>
    </source>
</evidence>
<name>A0A1Y1V941_9FUNG</name>
<comment type="caution">
    <text evidence="2">The sequence shown here is derived from an EMBL/GenBank/DDBJ whole genome shotgun (WGS) entry which is preliminary data.</text>
</comment>
<sequence>KNNICASAKYDYEDFNLKIPNENGTLINYIVYTCTYEEIKSNKCCNDNSYYSCSSIICKSDSECISDKCFNNRCAINNSTSFVHCDSIYTGNKTSYMYCGKVFRDFCNNDDECSSKKCYDNHCLMQMEGPSSDESNENKNFDIYMNINIMIPYIAAILLLILCCYKHKKKNNKNNT</sequence>
<keyword evidence="3" id="KW-1185">Reference proteome</keyword>
<feature type="transmembrane region" description="Helical" evidence="1">
    <location>
        <begin position="143"/>
        <end position="165"/>
    </location>
</feature>
<evidence type="ECO:0000313" key="3">
    <source>
        <dbReference type="Proteomes" id="UP000193719"/>
    </source>
</evidence>
<proteinExistence type="predicted"/>
<feature type="non-terminal residue" evidence="2">
    <location>
        <position position="1"/>
    </location>
</feature>
<protein>
    <submittedName>
        <fullName evidence="2">Uncharacterized protein</fullName>
    </submittedName>
</protein>
<dbReference type="Proteomes" id="UP000193719">
    <property type="component" value="Unassembled WGS sequence"/>
</dbReference>
<evidence type="ECO:0000313" key="2">
    <source>
        <dbReference type="EMBL" id="ORX49596.1"/>
    </source>
</evidence>
<reference evidence="2 3" key="2">
    <citation type="submission" date="2016-08" db="EMBL/GenBank/DDBJ databases">
        <title>Pervasive Adenine N6-methylation of Active Genes in Fungi.</title>
        <authorList>
            <consortium name="DOE Joint Genome Institute"/>
            <person name="Mondo S.J."/>
            <person name="Dannebaum R.O."/>
            <person name="Kuo R.C."/>
            <person name="Labutti K."/>
            <person name="Haridas S."/>
            <person name="Kuo A."/>
            <person name="Salamov A."/>
            <person name="Ahrendt S.R."/>
            <person name="Lipzen A."/>
            <person name="Sullivan W."/>
            <person name="Andreopoulos W.B."/>
            <person name="Clum A."/>
            <person name="Lindquist E."/>
            <person name="Daum C."/>
            <person name="Ramamoorthy G.K."/>
            <person name="Gryganskyi A."/>
            <person name="Culley D."/>
            <person name="Magnuson J.K."/>
            <person name="James T.Y."/>
            <person name="O'Malley M.A."/>
            <person name="Stajich J.E."/>
            <person name="Spatafora J.W."/>
            <person name="Visel A."/>
            <person name="Grigoriev I.V."/>
        </authorList>
    </citation>
    <scope>NUCLEOTIDE SEQUENCE [LARGE SCALE GENOMIC DNA]</scope>
    <source>
        <strain evidence="3">finn</strain>
    </source>
</reference>
<reference evidence="2 3" key="1">
    <citation type="submission" date="2016-08" db="EMBL/GenBank/DDBJ databases">
        <title>Genomes of anaerobic fungi encode conserved fungal cellulosomes for biomass hydrolysis.</title>
        <authorList>
            <consortium name="DOE Joint Genome Institute"/>
            <person name="Haitjema C.H."/>
            <person name="Gilmore S.P."/>
            <person name="Henske J.K."/>
            <person name="Solomon K.V."/>
            <person name="De Groot R."/>
            <person name="Kuo A."/>
            <person name="Mondo S.J."/>
            <person name="Salamov A.A."/>
            <person name="Labutti K."/>
            <person name="Zhao Z."/>
            <person name="Chiniquy J."/>
            <person name="Barry K."/>
            <person name="Brewer H.M."/>
            <person name="Purvine S.O."/>
            <person name="Wright A.T."/>
            <person name="Boxma B."/>
            <person name="Van Alen T."/>
            <person name="Hackstein J.H."/>
            <person name="Baker S.E."/>
            <person name="Grigoriev I.V."/>
            <person name="O'Malley M.A."/>
        </authorList>
    </citation>
    <scope>NUCLEOTIDE SEQUENCE [LARGE SCALE GENOMIC DNA]</scope>
    <source>
        <strain evidence="3">finn</strain>
    </source>
</reference>
<gene>
    <name evidence="2" type="ORF">BCR36DRAFT_291655</name>
</gene>
<dbReference type="AlphaFoldDB" id="A0A1Y1V941"/>